<dbReference type="AlphaFoldDB" id="G4N6V4"/>
<dbReference type="GeneID" id="12985550"/>
<dbReference type="KEGG" id="mgr:MGG_17176"/>
<dbReference type="InParanoid" id="G4N6V4"/>
<accession>G4N6V4</accession>
<organism evidence="1 2">
    <name type="scientific">Pyricularia oryzae (strain 70-15 / ATCC MYA-4617 / FGSC 8958)</name>
    <name type="common">Rice blast fungus</name>
    <name type="synonym">Magnaporthe oryzae</name>
    <dbReference type="NCBI Taxonomy" id="242507"/>
    <lineage>
        <taxon>Eukaryota</taxon>
        <taxon>Fungi</taxon>
        <taxon>Dikarya</taxon>
        <taxon>Ascomycota</taxon>
        <taxon>Pezizomycotina</taxon>
        <taxon>Sordariomycetes</taxon>
        <taxon>Sordariomycetidae</taxon>
        <taxon>Magnaporthales</taxon>
        <taxon>Pyriculariaceae</taxon>
        <taxon>Pyricularia</taxon>
    </lineage>
</organism>
<dbReference type="RefSeq" id="XP_003717037.1">
    <property type="nucleotide sequence ID" value="XM_003716989.1"/>
</dbReference>
<proteinExistence type="predicted"/>
<name>G4N6V4_PYRO7</name>
<sequence length="90" mass="9854">VWGWRDPDVGGSRFRGTHHRTDECLPVEVDGAGPICPEPVSEGGPTLRQPTEIGFCGEGKRVSVLFARDLIRRCLQRPSCKAPPESVLTN</sequence>
<dbReference type="VEuPathDB" id="FungiDB:MGG_17176"/>
<feature type="non-terminal residue" evidence="1">
    <location>
        <position position="1"/>
    </location>
</feature>
<dbReference type="EMBL" id="CM001234">
    <property type="protein sequence ID" value="EHA50718.1"/>
    <property type="molecule type" value="Genomic_DNA"/>
</dbReference>
<evidence type="ECO:0000313" key="2">
    <source>
        <dbReference type="Proteomes" id="UP000009058"/>
    </source>
</evidence>
<reference key="2">
    <citation type="submission" date="2011-05" db="EMBL/GenBank/DDBJ databases">
        <title>The Genome Sequence of Magnaporthe oryzae 70-15.</title>
        <authorList>
            <consortium name="The Broad Institute Genome Sequencing Platform"/>
            <person name="Ma L.-J."/>
            <person name="Dead R."/>
            <person name="Young S.K."/>
            <person name="Zeng Q."/>
            <person name="Gargeya S."/>
            <person name="Fitzgerald M."/>
            <person name="Haas B."/>
            <person name="Abouelleil A."/>
            <person name="Alvarado L."/>
            <person name="Arachchi H.M."/>
            <person name="Berlin A."/>
            <person name="Brown A."/>
            <person name="Chapman S.B."/>
            <person name="Chen Z."/>
            <person name="Dunbar C."/>
            <person name="Freedman E."/>
            <person name="Gearin G."/>
            <person name="Gellesch M."/>
            <person name="Goldberg J."/>
            <person name="Griggs A."/>
            <person name="Gujja S."/>
            <person name="Heiman D."/>
            <person name="Howarth C."/>
            <person name="Larson L."/>
            <person name="Lui A."/>
            <person name="MacDonald P.J.P."/>
            <person name="Mehta T."/>
            <person name="Montmayeur A."/>
            <person name="Murphy C."/>
            <person name="Neiman D."/>
            <person name="Pearson M."/>
            <person name="Priest M."/>
            <person name="Roberts A."/>
            <person name="Saif S."/>
            <person name="Shea T."/>
            <person name="Shenoy N."/>
            <person name="Sisk P."/>
            <person name="Stolte C."/>
            <person name="Sykes S."/>
            <person name="Yandava C."/>
            <person name="Wortman J."/>
            <person name="Nusbaum C."/>
            <person name="Birren B."/>
        </authorList>
    </citation>
    <scope>NUCLEOTIDE SEQUENCE</scope>
    <source>
        <strain>70-15</strain>
    </source>
</reference>
<reference evidence="1 2" key="1">
    <citation type="journal article" date="2005" name="Nature">
        <title>The genome sequence of the rice blast fungus Magnaporthe grisea.</title>
        <authorList>
            <person name="Dean R.A."/>
            <person name="Talbot N.J."/>
            <person name="Ebbole D.J."/>
            <person name="Farman M.L."/>
            <person name="Mitchell T.K."/>
            <person name="Orbach M.J."/>
            <person name="Thon M."/>
            <person name="Kulkarni R."/>
            <person name="Xu J.R."/>
            <person name="Pan H."/>
            <person name="Read N.D."/>
            <person name="Lee Y.H."/>
            <person name="Carbone I."/>
            <person name="Brown D."/>
            <person name="Oh Y.Y."/>
            <person name="Donofrio N."/>
            <person name="Jeong J.S."/>
            <person name="Soanes D.M."/>
            <person name="Djonovic S."/>
            <person name="Kolomiets E."/>
            <person name="Rehmeyer C."/>
            <person name="Li W."/>
            <person name="Harding M."/>
            <person name="Kim S."/>
            <person name="Lebrun M.H."/>
            <person name="Bohnert H."/>
            <person name="Coughlan S."/>
            <person name="Butler J."/>
            <person name="Calvo S."/>
            <person name="Ma L.J."/>
            <person name="Nicol R."/>
            <person name="Purcell S."/>
            <person name="Nusbaum C."/>
            <person name="Galagan J.E."/>
            <person name="Birren B.W."/>
        </authorList>
    </citation>
    <scope>NUCLEOTIDE SEQUENCE [LARGE SCALE GENOMIC DNA]</scope>
    <source>
        <strain evidence="2">70-15 / ATCC MYA-4617 / FGSC 8958</strain>
    </source>
</reference>
<evidence type="ECO:0000313" key="1">
    <source>
        <dbReference type="EMBL" id="EHA50718.1"/>
    </source>
</evidence>
<dbReference type="Proteomes" id="UP000009058">
    <property type="component" value="Chromosome 4"/>
</dbReference>
<gene>
    <name evidence="1" type="ORF">MGG_17176</name>
</gene>
<protein>
    <submittedName>
        <fullName evidence="1">Uncharacterized protein</fullName>
    </submittedName>
</protein>
<keyword evidence="2" id="KW-1185">Reference proteome</keyword>